<keyword evidence="5" id="KW-0378">Hydrolase</keyword>
<dbReference type="GO" id="GO:0003964">
    <property type="term" value="F:RNA-directed DNA polymerase activity"/>
    <property type="evidence" value="ECO:0007669"/>
    <property type="project" value="UniProtKB-KW"/>
</dbReference>
<evidence type="ECO:0000256" key="2">
    <source>
        <dbReference type="ARBA" id="ARBA00022695"/>
    </source>
</evidence>
<dbReference type="PANTHER" id="PTHR46148">
    <property type="entry name" value="CHROMO DOMAIN-CONTAINING PROTEIN"/>
    <property type="match status" value="1"/>
</dbReference>
<organism evidence="8 9">
    <name type="scientific">Solanum verrucosum</name>
    <dbReference type="NCBI Taxonomy" id="315347"/>
    <lineage>
        <taxon>Eukaryota</taxon>
        <taxon>Viridiplantae</taxon>
        <taxon>Streptophyta</taxon>
        <taxon>Embryophyta</taxon>
        <taxon>Tracheophyta</taxon>
        <taxon>Spermatophyta</taxon>
        <taxon>Magnoliopsida</taxon>
        <taxon>eudicotyledons</taxon>
        <taxon>Gunneridae</taxon>
        <taxon>Pentapetalae</taxon>
        <taxon>asterids</taxon>
        <taxon>lamiids</taxon>
        <taxon>Solanales</taxon>
        <taxon>Solanaceae</taxon>
        <taxon>Solanoideae</taxon>
        <taxon>Solaneae</taxon>
        <taxon>Solanum</taxon>
    </lineage>
</organism>
<evidence type="ECO:0000259" key="7">
    <source>
        <dbReference type="Pfam" id="PF17917"/>
    </source>
</evidence>
<accession>A0AAF0ZYQ9</accession>
<dbReference type="GO" id="GO:0004519">
    <property type="term" value="F:endonuclease activity"/>
    <property type="evidence" value="ECO:0007669"/>
    <property type="project" value="UniProtKB-KW"/>
</dbReference>
<feature type="domain" description="Reverse transcriptase RNase H-like" evidence="7">
    <location>
        <begin position="5"/>
        <end position="60"/>
    </location>
</feature>
<reference evidence="8" key="1">
    <citation type="submission" date="2023-08" db="EMBL/GenBank/DDBJ databases">
        <title>A de novo genome assembly of Solanum verrucosum Schlechtendal, a Mexican diploid species geographically isolated from the other diploid A-genome species in potato relatives.</title>
        <authorList>
            <person name="Hosaka K."/>
        </authorList>
    </citation>
    <scope>NUCLEOTIDE SEQUENCE</scope>
    <source>
        <tissue evidence="8">Young leaves</tissue>
    </source>
</reference>
<dbReference type="PANTHER" id="PTHR46148:SF56">
    <property type="entry name" value="RETROTRANSPOSON PROTEIN"/>
    <property type="match status" value="1"/>
</dbReference>
<dbReference type="Proteomes" id="UP001234989">
    <property type="component" value="Chromosome 12"/>
</dbReference>
<evidence type="ECO:0000256" key="3">
    <source>
        <dbReference type="ARBA" id="ARBA00022722"/>
    </source>
</evidence>
<evidence type="ECO:0000256" key="1">
    <source>
        <dbReference type="ARBA" id="ARBA00022679"/>
    </source>
</evidence>
<proteinExistence type="predicted"/>
<gene>
    <name evidence="8" type="ORF">MTR67_050972</name>
</gene>
<keyword evidence="9" id="KW-1185">Reference proteome</keyword>
<evidence type="ECO:0000313" key="9">
    <source>
        <dbReference type="Proteomes" id="UP001234989"/>
    </source>
</evidence>
<dbReference type="AlphaFoldDB" id="A0AAF0ZYQ9"/>
<evidence type="ECO:0000256" key="4">
    <source>
        <dbReference type="ARBA" id="ARBA00022759"/>
    </source>
</evidence>
<name>A0AAF0ZYQ9_SOLVR</name>
<dbReference type="Pfam" id="PF17917">
    <property type="entry name" value="RT_RNaseH"/>
    <property type="match status" value="1"/>
</dbReference>
<evidence type="ECO:0000256" key="6">
    <source>
        <dbReference type="ARBA" id="ARBA00022918"/>
    </source>
</evidence>
<keyword evidence="1" id="KW-0808">Transferase</keyword>
<keyword evidence="3" id="KW-0540">Nuclease</keyword>
<keyword evidence="2" id="KW-0548">Nucleotidyltransferase</keyword>
<sequence>MQNGKVIAYASGQLKGHEKNYPTYELELAAAVFALKIWRHYLYGFHVDVFTDHKSLQISKRVGNVAYELELPQELATVHPVFHISMLKKCMGDPLLIIPTEDIGINDSLSYGRFLFRL</sequence>
<evidence type="ECO:0000256" key="5">
    <source>
        <dbReference type="ARBA" id="ARBA00022801"/>
    </source>
</evidence>
<dbReference type="InterPro" id="IPR041373">
    <property type="entry name" value="RT_RNaseH"/>
</dbReference>
<dbReference type="EMBL" id="CP133623">
    <property type="protein sequence ID" value="WMV57587.1"/>
    <property type="molecule type" value="Genomic_DNA"/>
</dbReference>
<dbReference type="InterPro" id="IPR043502">
    <property type="entry name" value="DNA/RNA_pol_sf"/>
</dbReference>
<evidence type="ECO:0000313" key="8">
    <source>
        <dbReference type="EMBL" id="WMV57587.1"/>
    </source>
</evidence>
<keyword evidence="4" id="KW-0255">Endonuclease</keyword>
<keyword evidence="6" id="KW-0695">RNA-directed DNA polymerase</keyword>
<dbReference type="SUPFAM" id="SSF56672">
    <property type="entry name" value="DNA/RNA polymerases"/>
    <property type="match status" value="1"/>
</dbReference>
<dbReference type="GO" id="GO:0016787">
    <property type="term" value="F:hydrolase activity"/>
    <property type="evidence" value="ECO:0007669"/>
    <property type="project" value="UniProtKB-KW"/>
</dbReference>
<protein>
    <recommendedName>
        <fullName evidence="7">Reverse transcriptase RNase H-like domain-containing protein</fullName>
    </recommendedName>
</protein>